<dbReference type="InterPro" id="IPR010181">
    <property type="entry name" value="CGCAxxGCC_motif"/>
</dbReference>
<dbReference type="Proteomes" id="UP000824139">
    <property type="component" value="Unassembled WGS sequence"/>
</dbReference>
<gene>
    <name evidence="1" type="ORF">IAD41_07610</name>
</gene>
<dbReference type="EMBL" id="DVJO01000167">
    <property type="protein sequence ID" value="HIS83454.1"/>
    <property type="molecule type" value="Genomic_DNA"/>
</dbReference>
<reference evidence="1" key="1">
    <citation type="submission" date="2020-10" db="EMBL/GenBank/DDBJ databases">
        <authorList>
            <person name="Gilroy R."/>
        </authorList>
    </citation>
    <scope>NUCLEOTIDE SEQUENCE</scope>
    <source>
        <strain evidence="1">CHK152-2994</strain>
    </source>
</reference>
<proteinExistence type="predicted"/>
<dbReference type="NCBIfam" id="TIGR01909">
    <property type="entry name" value="C_GCAxxG_C_C"/>
    <property type="match status" value="1"/>
</dbReference>
<comment type="caution">
    <text evidence="1">The sequence shown here is derived from an EMBL/GenBank/DDBJ whole genome shotgun (WGS) entry which is preliminary data.</text>
</comment>
<name>A0A9D1K5I5_9BACT</name>
<evidence type="ECO:0000313" key="1">
    <source>
        <dbReference type="EMBL" id="HIS83454.1"/>
    </source>
</evidence>
<organism evidence="1 2">
    <name type="scientific">Candidatus Scatenecus faecavium</name>
    <dbReference type="NCBI Taxonomy" id="2840915"/>
    <lineage>
        <taxon>Bacteria</taxon>
        <taxon>Candidatus Scatenecus</taxon>
    </lineage>
</organism>
<protein>
    <submittedName>
        <fullName evidence="1">C_GCAxxG_C_C family protein</fullName>
    </submittedName>
</protein>
<dbReference type="Pfam" id="PF09719">
    <property type="entry name" value="C_GCAxxG_C_C"/>
    <property type="match status" value="1"/>
</dbReference>
<reference evidence="1" key="2">
    <citation type="journal article" date="2021" name="PeerJ">
        <title>Extensive microbial diversity within the chicken gut microbiome revealed by metagenomics and culture.</title>
        <authorList>
            <person name="Gilroy R."/>
            <person name="Ravi A."/>
            <person name="Getino M."/>
            <person name="Pursley I."/>
            <person name="Horton D.L."/>
            <person name="Alikhan N.F."/>
            <person name="Baker D."/>
            <person name="Gharbi K."/>
            <person name="Hall N."/>
            <person name="Watson M."/>
            <person name="Adriaenssens E.M."/>
            <person name="Foster-Nyarko E."/>
            <person name="Jarju S."/>
            <person name="Secka A."/>
            <person name="Antonio M."/>
            <person name="Oren A."/>
            <person name="Chaudhuri R.R."/>
            <person name="La Ragione R."/>
            <person name="Hildebrand F."/>
            <person name="Pallen M.J."/>
        </authorList>
    </citation>
    <scope>NUCLEOTIDE SEQUENCE</scope>
    <source>
        <strain evidence="1">CHK152-2994</strain>
    </source>
</reference>
<dbReference type="AlphaFoldDB" id="A0A9D1K5I5"/>
<evidence type="ECO:0000313" key="2">
    <source>
        <dbReference type="Proteomes" id="UP000824139"/>
    </source>
</evidence>
<sequence length="146" mass="16420">MQNHEKSARELFQSGYNCAQSTFCAFCKDLNMDFETALKLTSSFGGGMGRLREVCGAVSAMFMIAGLKHGYISNCDDEAKAKHYALIQELAHEFKQKHGTIICRELLGLPEGEDNPVPSKRTETYYKTRPCEEFIADAARIIEKRL</sequence>
<accession>A0A9D1K5I5</accession>